<gene>
    <name evidence="11" type="ORF">GQE99_01430</name>
</gene>
<evidence type="ECO:0000256" key="6">
    <source>
        <dbReference type="ARBA" id="ARBA00022989"/>
    </source>
</evidence>
<evidence type="ECO:0000259" key="10">
    <source>
        <dbReference type="Pfam" id="PF04290"/>
    </source>
</evidence>
<dbReference type="EMBL" id="WTUX01000003">
    <property type="protein sequence ID" value="MZR11685.1"/>
    <property type="molecule type" value="Genomic_DNA"/>
</dbReference>
<comment type="subunit">
    <text evidence="9">The complex comprises the extracytoplasmic solute receptor protein and the two transmembrane proteins.</text>
</comment>
<keyword evidence="12" id="KW-1185">Reference proteome</keyword>
<accession>A0A845LV44</accession>
<evidence type="ECO:0000256" key="1">
    <source>
        <dbReference type="ARBA" id="ARBA00004429"/>
    </source>
</evidence>
<organism evidence="11 12">
    <name type="scientific">Maritimibacter harenae</name>
    <dbReference type="NCBI Taxonomy" id="2606218"/>
    <lineage>
        <taxon>Bacteria</taxon>
        <taxon>Pseudomonadati</taxon>
        <taxon>Pseudomonadota</taxon>
        <taxon>Alphaproteobacteria</taxon>
        <taxon>Rhodobacterales</taxon>
        <taxon>Roseobacteraceae</taxon>
        <taxon>Maritimibacter</taxon>
    </lineage>
</organism>
<feature type="transmembrane region" description="Helical" evidence="9">
    <location>
        <begin position="46"/>
        <end position="64"/>
    </location>
</feature>
<dbReference type="GO" id="GO:0022857">
    <property type="term" value="F:transmembrane transporter activity"/>
    <property type="evidence" value="ECO:0007669"/>
    <property type="project" value="UniProtKB-UniRule"/>
</dbReference>
<keyword evidence="2 9" id="KW-0813">Transport</keyword>
<comment type="function">
    <text evidence="9">Part of the tripartite ATP-independent periplasmic (TRAP) transport system.</text>
</comment>
<comment type="subcellular location">
    <subcellularLocation>
        <location evidence="1 9">Cell inner membrane</location>
        <topology evidence="1 9">Multi-pass membrane protein</topology>
    </subcellularLocation>
</comment>
<evidence type="ECO:0000256" key="9">
    <source>
        <dbReference type="RuleBase" id="RU369079"/>
    </source>
</evidence>
<evidence type="ECO:0000256" key="2">
    <source>
        <dbReference type="ARBA" id="ARBA00022448"/>
    </source>
</evidence>
<keyword evidence="7 9" id="KW-0472">Membrane</keyword>
<proteinExistence type="inferred from homology"/>
<protein>
    <recommendedName>
        <fullName evidence="9">TRAP transporter small permease protein</fullName>
    </recommendedName>
</protein>
<keyword evidence="4 9" id="KW-0997">Cell inner membrane</keyword>
<feature type="transmembrane region" description="Helical" evidence="9">
    <location>
        <begin position="85"/>
        <end position="109"/>
    </location>
</feature>
<dbReference type="InterPro" id="IPR007387">
    <property type="entry name" value="TRAP_DctQ"/>
</dbReference>
<feature type="domain" description="Tripartite ATP-independent periplasmic transporters DctQ component" evidence="10">
    <location>
        <begin position="20"/>
        <end position="147"/>
    </location>
</feature>
<sequence length="172" mass="19269">MYERLSASLYWIAGVVLVVMVLHIFANAISRWVLGSELPGTLEITRYFYMVALIFLPLPLVTLMNRHLEADVVASMMSPRVNRMLTICANFIMAVFCAMLAWFMLLQAIDKTADGATAMIARGFMAVWPGYWPLPIALSLMSIQSLVIGFVRIARPAPTDESQNDAHKDRSK</sequence>
<reference evidence="11 12" key="1">
    <citation type="submission" date="2019-12" db="EMBL/GenBank/DDBJ databases">
        <title>Maritimibacter sp. nov. sp. isolated from sea sand.</title>
        <authorList>
            <person name="Kim J."/>
            <person name="Jeong S.E."/>
            <person name="Jung H.S."/>
            <person name="Jeon C.O."/>
        </authorList>
    </citation>
    <scope>NUCLEOTIDE SEQUENCE [LARGE SCALE GENOMIC DNA]</scope>
    <source>
        <strain evidence="11 12">DP07</strain>
    </source>
</reference>
<comment type="similarity">
    <text evidence="8 9">Belongs to the TRAP transporter small permease family.</text>
</comment>
<evidence type="ECO:0000256" key="7">
    <source>
        <dbReference type="ARBA" id="ARBA00023136"/>
    </source>
</evidence>
<dbReference type="GO" id="GO:0005886">
    <property type="term" value="C:plasma membrane"/>
    <property type="evidence" value="ECO:0007669"/>
    <property type="project" value="UniProtKB-SubCell"/>
</dbReference>
<evidence type="ECO:0000256" key="5">
    <source>
        <dbReference type="ARBA" id="ARBA00022692"/>
    </source>
</evidence>
<evidence type="ECO:0000313" key="12">
    <source>
        <dbReference type="Proteomes" id="UP000467322"/>
    </source>
</evidence>
<keyword evidence="5 9" id="KW-0812">Transmembrane</keyword>
<dbReference type="InterPro" id="IPR055348">
    <property type="entry name" value="DctQ"/>
</dbReference>
<dbReference type="Proteomes" id="UP000467322">
    <property type="component" value="Unassembled WGS sequence"/>
</dbReference>
<name>A0A845LV44_9RHOB</name>
<evidence type="ECO:0000256" key="4">
    <source>
        <dbReference type="ARBA" id="ARBA00022519"/>
    </source>
</evidence>
<evidence type="ECO:0000256" key="3">
    <source>
        <dbReference type="ARBA" id="ARBA00022475"/>
    </source>
</evidence>
<dbReference type="GO" id="GO:0015740">
    <property type="term" value="P:C4-dicarboxylate transport"/>
    <property type="evidence" value="ECO:0007669"/>
    <property type="project" value="TreeGrafter"/>
</dbReference>
<keyword evidence="6 9" id="KW-1133">Transmembrane helix</keyword>
<feature type="transmembrane region" description="Helical" evidence="9">
    <location>
        <begin position="7"/>
        <end position="26"/>
    </location>
</feature>
<comment type="caution">
    <text evidence="11">The sequence shown here is derived from an EMBL/GenBank/DDBJ whole genome shotgun (WGS) entry which is preliminary data.</text>
</comment>
<dbReference type="Pfam" id="PF04290">
    <property type="entry name" value="DctQ"/>
    <property type="match status" value="1"/>
</dbReference>
<dbReference type="AlphaFoldDB" id="A0A845LV44"/>
<feature type="transmembrane region" description="Helical" evidence="9">
    <location>
        <begin position="129"/>
        <end position="151"/>
    </location>
</feature>
<dbReference type="PANTHER" id="PTHR35011:SF2">
    <property type="entry name" value="2,3-DIKETO-L-GULONATE TRAP TRANSPORTER SMALL PERMEASE PROTEIN YIAM"/>
    <property type="match status" value="1"/>
</dbReference>
<keyword evidence="3" id="KW-1003">Cell membrane</keyword>
<dbReference type="PANTHER" id="PTHR35011">
    <property type="entry name" value="2,3-DIKETO-L-GULONATE TRAP TRANSPORTER SMALL PERMEASE PROTEIN YIAM"/>
    <property type="match status" value="1"/>
</dbReference>
<evidence type="ECO:0000313" key="11">
    <source>
        <dbReference type="EMBL" id="MZR11685.1"/>
    </source>
</evidence>
<evidence type="ECO:0000256" key="8">
    <source>
        <dbReference type="ARBA" id="ARBA00038436"/>
    </source>
</evidence>